<feature type="compositionally biased region" description="Basic and acidic residues" evidence="1">
    <location>
        <begin position="47"/>
        <end position="56"/>
    </location>
</feature>
<feature type="compositionally biased region" description="Basic residues" evidence="1">
    <location>
        <begin position="37"/>
        <end position="46"/>
    </location>
</feature>
<comment type="caution">
    <text evidence="2">The sequence shown here is derived from an EMBL/GenBank/DDBJ whole genome shotgun (WGS) entry which is preliminary data.</text>
</comment>
<feature type="region of interest" description="Disordered" evidence="1">
    <location>
        <begin position="112"/>
        <end position="163"/>
    </location>
</feature>
<organism evidence="2 3">
    <name type="scientific">Trichonephila inaurata madagascariensis</name>
    <dbReference type="NCBI Taxonomy" id="2747483"/>
    <lineage>
        <taxon>Eukaryota</taxon>
        <taxon>Metazoa</taxon>
        <taxon>Ecdysozoa</taxon>
        <taxon>Arthropoda</taxon>
        <taxon>Chelicerata</taxon>
        <taxon>Arachnida</taxon>
        <taxon>Araneae</taxon>
        <taxon>Araneomorphae</taxon>
        <taxon>Entelegynae</taxon>
        <taxon>Araneoidea</taxon>
        <taxon>Nephilidae</taxon>
        <taxon>Trichonephila</taxon>
        <taxon>Trichonephila inaurata</taxon>
    </lineage>
</organism>
<evidence type="ECO:0000313" key="3">
    <source>
        <dbReference type="Proteomes" id="UP000886998"/>
    </source>
</evidence>
<feature type="region of interest" description="Disordered" evidence="1">
    <location>
        <begin position="247"/>
        <end position="278"/>
    </location>
</feature>
<dbReference type="EMBL" id="BMAV01015810">
    <property type="protein sequence ID" value="GFY66079.1"/>
    <property type="molecule type" value="Genomic_DNA"/>
</dbReference>
<protein>
    <submittedName>
        <fullName evidence="2">Uncharacterized protein</fullName>
    </submittedName>
</protein>
<feature type="region of interest" description="Disordered" evidence="1">
    <location>
        <begin position="387"/>
        <end position="417"/>
    </location>
</feature>
<reference evidence="2" key="1">
    <citation type="submission" date="2020-08" db="EMBL/GenBank/DDBJ databases">
        <title>Multicomponent nature underlies the extraordinary mechanical properties of spider dragline silk.</title>
        <authorList>
            <person name="Kono N."/>
            <person name="Nakamura H."/>
            <person name="Mori M."/>
            <person name="Yoshida Y."/>
            <person name="Ohtoshi R."/>
            <person name="Malay A.D."/>
            <person name="Moran D.A.P."/>
            <person name="Tomita M."/>
            <person name="Numata K."/>
            <person name="Arakawa K."/>
        </authorList>
    </citation>
    <scope>NUCLEOTIDE SEQUENCE</scope>
</reference>
<gene>
    <name evidence="2" type="primary">AVEN_162529_1</name>
    <name evidence="2" type="ORF">TNIN_394201</name>
</gene>
<accession>A0A8X7CC75</accession>
<proteinExistence type="predicted"/>
<feature type="compositionally biased region" description="Polar residues" evidence="1">
    <location>
        <begin position="256"/>
        <end position="278"/>
    </location>
</feature>
<feature type="compositionally biased region" description="Polar residues" evidence="1">
    <location>
        <begin position="142"/>
        <end position="163"/>
    </location>
</feature>
<feature type="compositionally biased region" description="Low complexity" evidence="1">
    <location>
        <begin position="388"/>
        <end position="400"/>
    </location>
</feature>
<keyword evidence="3" id="KW-1185">Reference proteome</keyword>
<evidence type="ECO:0000313" key="2">
    <source>
        <dbReference type="EMBL" id="GFY66079.1"/>
    </source>
</evidence>
<dbReference type="Proteomes" id="UP000886998">
    <property type="component" value="Unassembled WGS sequence"/>
</dbReference>
<feature type="region of interest" description="Disordered" evidence="1">
    <location>
        <begin position="16"/>
        <end position="68"/>
    </location>
</feature>
<dbReference type="OrthoDB" id="6429399at2759"/>
<sequence length="1352" mass="149598">MRVKWNRQLDGSLTRKQEEELEEANNEKQKSTPKIFRLFRRKKHHPRVDEESDRTLEAATCTPSEADDEDCASISSLATVASQPVTEVCHRDRTMSLFSSFRLNFPGKKKKSKRGATLFHEKEPENSRFSSPDLMREKLDATRSQAELSKSSPSVRNTKDSVSSIPGDFLSLEELRIENSTSFQQLNHAQAKGAQEYGKLAKSVSFSDCQAPLSSKQVICTNAKTLGIANGHTEQTMKPPGKQCFPHPTETERASKSTFDGTDSLRLPTQPSVSKQTSKLRATNGYMCSRAQNCDGTLQDHFGIHSTTSNGGPKFIRADDNPAVISSEKSTITCNGRVSHGPVQTTSESNASHTLISIPSESLHAYKSQTPPVSKENFSLVFTSNDAPSPSYSTNSESSPIVDKSPSNEDDNSETLSLPTKYSSFEWPNNSFAKDTYPVEVNTNDSAHYALEISSTLSRNGDPQLAVVPLDHSEDEQLRDKDKKTCESVTSKTDSTEKYHFSHNAKLLENVESMHFENASKTHPDSVSKELCSKPIILESFKKGSLPTSEKRDNHDLCVHNHELNIDKNEKCSESFKKFGVCVNDNQDNILENLRFSNIPPLTNEEVCVHKNHLIRDKSFSCELNEESGEKCNILTDNVQNLLVCTSKNENVVLENSSPSSKLPFLNKIFHLESDDDMHSVPCDIFNKTSISLPKPCVTAEDINPFHISSDDNILAKSSDPFIDILNLNYNNIINDNRDILNFLKRINEDSEHVNALCGPYTRTKKSSVLNLNSPIFCLDNLNNNSLFDVKSYLLKLVDDDCASLFLNSCGRPSTVASYVRDLISHCELPLSSHVPSSPAYATVRGKPRSEERCPDASPSMSPSGPSSGVTLHESDLHTGASDTTQYAAFGIQDGREMLSKVGASLALCGGGPSYLGDDPLKEPYTEIYERPSYPDVCELLSDEKRDSSNIHESGFQLLGELSSELLEFQQNCDVMNECCPEKSHVHYSGDVSDIKYSEENNFGNSLVDRMCNGIVECFVSVSECEDSDRKVNVSDDIQNTDQSNLPCDGTETNDFVYEGVKEKIKLFESCSSDVSCDSAGSDGLLSLRRKSLEKNKNSMIPSLKKFSVNEKQPSTLTSDDKKVKKEKIQPSKGDKSTKTKVVVANGFQNFPPAKASSDHNDLPYSSHVNDENLSSHLDYKCLGDFCQEGEVINDFNPPSAAEVNGELAGRCKSEVLLSSLGLAFKAPKVQASRSKLQNRRHSATDTNLCCEDGSTVNLEITNTLTCSAVSNATLDEVRGQSESGGLQSRCASLPLVIGQVQENCARRNYPMRDAFRGKSRIPRSKHVFLYYPFMFHSTQTGLGRWNKCILS</sequence>
<name>A0A8X7CC75_9ARAC</name>
<feature type="compositionally biased region" description="Low complexity" evidence="1">
    <location>
        <begin position="858"/>
        <end position="869"/>
    </location>
</feature>
<feature type="compositionally biased region" description="Basic and acidic residues" evidence="1">
    <location>
        <begin position="1119"/>
        <end position="1138"/>
    </location>
</feature>
<feature type="region of interest" description="Disordered" evidence="1">
    <location>
        <begin position="834"/>
        <end position="876"/>
    </location>
</feature>
<evidence type="ECO:0000256" key="1">
    <source>
        <dbReference type="SAM" id="MobiDB-lite"/>
    </source>
</evidence>
<feature type="region of interest" description="Disordered" evidence="1">
    <location>
        <begin position="1104"/>
        <end position="1141"/>
    </location>
</feature>